<feature type="transmembrane region" description="Helical" evidence="1">
    <location>
        <begin position="358"/>
        <end position="376"/>
    </location>
</feature>
<feature type="transmembrane region" description="Helical" evidence="1">
    <location>
        <begin position="382"/>
        <end position="400"/>
    </location>
</feature>
<keyword evidence="1" id="KW-0812">Transmembrane</keyword>
<gene>
    <name evidence="2" type="ORF">NSED_10020</name>
</gene>
<keyword evidence="3" id="KW-1185">Reference proteome</keyword>
<evidence type="ECO:0000256" key="1">
    <source>
        <dbReference type="SAM" id="Phobius"/>
    </source>
</evidence>
<feature type="transmembrane region" description="Helical" evidence="1">
    <location>
        <begin position="327"/>
        <end position="346"/>
    </location>
</feature>
<dbReference type="AlphaFoldDB" id="K0BFJ2"/>
<name>K0BFJ2_9ARCH</name>
<feature type="transmembrane region" description="Helical" evidence="1">
    <location>
        <begin position="235"/>
        <end position="262"/>
    </location>
</feature>
<organism evidence="2 3">
    <name type="scientific">Candidatus Nitrosopumilus sediminis</name>
    <dbReference type="NCBI Taxonomy" id="1229909"/>
    <lineage>
        <taxon>Archaea</taxon>
        <taxon>Nitrososphaerota</taxon>
        <taxon>Nitrososphaeria</taxon>
        <taxon>Nitrosopumilales</taxon>
        <taxon>Nitrosopumilaceae</taxon>
        <taxon>Nitrosopumilus</taxon>
    </lineage>
</organism>
<evidence type="ECO:0000313" key="3">
    <source>
        <dbReference type="Proteomes" id="UP000006100"/>
    </source>
</evidence>
<accession>K0BFJ2</accession>
<keyword evidence="1" id="KW-1133">Transmembrane helix</keyword>
<reference evidence="2 3" key="1">
    <citation type="journal article" date="2012" name="J. Bacteriol.">
        <title>Draft Genome Sequence of an Ammonia-Oxidizing Archaeon, "Candidatus Nitrosopumilus sediminis" AR2, from Svalbard in the Arctic Circle.</title>
        <authorList>
            <person name="Park S.J."/>
            <person name="Kim J.G."/>
            <person name="Jung M.Y."/>
            <person name="Kim S.J."/>
            <person name="Cha I.T."/>
            <person name="Ghai R."/>
            <person name="Martin-Cuadrado A.B."/>
            <person name="Rodriguez-Valera F."/>
            <person name="Rhee S.K."/>
        </authorList>
    </citation>
    <scope>NUCLEOTIDE SEQUENCE [LARGE SCALE GENOMIC DNA]</scope>
    <source>
        <strain evidence="2 3">AR2</strain>
    </source>
</reference>
<proteinExistence type="predicted"/>
<evidence type="ECO:0000313" key="2">
    <source>
        <dbReference type="EMBL" id="AFS83790.1"/>
    </source>
</evidence>
<feature type="transmembrane region" description="Helical" evidence="1">
    <location>
        <begin position="167"/>
        <end position="185"/>
    </location>
</feature>
<evidence type="ECO:0008006" key="4">
    <source>
        <dbReference type="Google" id="ProtNLM"/>
    </source>
</evidence>
<dbReference type="OrthoDB" id="12190at2157"/>
<sequence>MYKFFKNFDSSLVFLLSSLVIIINLISMAFPALILRLTSGSGLAPIDPFELGIFAMPLLASNLIFFSFFFLYKKNLLPKYIYNSSKFLTNFDISNKKAILILISIITIYIIFSFNEISEADTWPDFQRVIDAYKVWNSQDSDFNLKQLHTKMFFLTISYELFENFKVLPFFASISLLIIVYFFTVQISSKNISGLIAVIIVIQSTIFHFFDTTATYSNFWVVFFLFSLYLVKKSWPFSCLSFVIAFFAKALTLAYFPLSILYILHSSISKKKKLLTIFSYFIVVTALGILIFGLGNENLETDNLYSSNISFHPPKFFSGFSIFPLQLRFDIFVVLLLMPLNFLLFLKSRQGAKHAQSMQILISGILISGPIVTGFFDFLINPYRLVPMIVFFAIGFGLLFEKNYFSKINCQ</sequence>
<keyword evidence="1" id="KW-0472">Membrane</keyword>
<dbReference type="Proteomes" id="UP000006100">
    <property type="component" value="Chromosome"/>
</dbReference>
<feature type="transmembrane region" description="Helical" evidence="1">
    <location>
        <begin position="192"/>
        <end position="210"/>
    </location>
</feature>
<protein>
    <recommendedName>
        <fullName evidence="4">Glycosyltransferase RgtA/B/C/D-like domain-containing protein</fullName>
    </recommendedName>
</protein>
<dbReference type="PATRIC" id="fig|1229909.8.peg.2181"/>
<dbReference type="STRING" id="1229909.NSED_10020"/>
<dbReference type="KEGG" id="nir:NSED_10020"/>
<dbReference type="EMBL" id="CP003843">
    <property type="protein sequence ID" value="AFS83790.1"/>
    <property type="molecule type" value="Genomic_DNA"/>
</dbReference>
<feature type="transmembrane region" description="Helical" evidence="1">
    <location>
        <begin position="274"/>
        <end position="295"/>
    </location>
</feature>
<feature type="transmembrane region" description="Helical" evidence="1">
    <location>
        <begin position="12"/>
        <end position="34"/>
    </location>
</feature>
<feature type="transmembrane region" description="Helical" evidence="1">
    <location>
        <begin position="93"/>
        <end position="114"/>
    </location>
</feature>
<dbReference type="eggNOG" id="ENOG502N564">
    <property type="taxonomic scope" value="Archaea"/>
</dbReference>
<feature type="transmembrane region" description="Helical" evidence="1">
    <location>
        <begin position="54"/>
        <end position="72"/>
    </location>
</feature>
<dbReference type="HOGENOM" id="CLU_668357_0_0_2"/>